<dbReference type="RefSeq" id="XP_031554822.1">
    <property type="nucleotide sequence ID" value="XM_031698962.1"/>
</dbReference>
<name>A0A6P8HQA5_ACTTE</name>
<evidence type="ECO:0000259" key="8">
    <source>
        <dbReference type="Pfam" id="PF00155"/>
    </source>
</evidence>
<evidence type="ECO:0000256" key="2">
    <source>
        <dbReference type="ARBA" id="ARBA00007441"/>
    </source>
</evidence>
<dbReference type="Gene3D" id="3.40.640.10">
    <property type="entry name" value="Type I PLP-dependent aspartate aminotransferase-like (Major domain)"/>
    <property type="match status" value="1"/>
</dbReference>
<evidence type="ECO:0000256" key="7">
    <source>
        <dbReference type="RuleBase" id="RU000480"/>
    </source>
</evidence>
<keyword evidence="5 7" id="KW-0808">Transferase</keyword>
<dbReference type="InterPro" id="IPR015424">
    <property type="entry name" value="PyrdxlP-dep_Trfase"/>
</dbReference>
<dbReference type="InterPro" id="IPR004839">
    <property type="entry name" value="Aminotransferase_I/II_large"/>
</dbReference>
<evidence type="ECO:0000313" key="10">
    <source>
        <dbReference type="RefSeq" id="XP_031554822.1"/>
    </source>
</evidence>
<dbReference type="GO" id="GO:0004069">
    <property type="term" value="F:L-aspartate:2-oxoglutarate aminotransferase activity"/>
    <property type="evidence" value="ECO:0007669"/>
    <property type="project" value="UniProtKB-EC"/>
</dbReference>
<dbReference type="InterPro" id="IPR000796">
    <property type="entry name" value="Asp_trans"/>
</dbReference>
<dbReference type="AlphaFoldDB" id="A0A6P8HQA5"/>
<dbReference type="GeneID" id="116291719"/>
<dbReference type="GO" id="GO:0030170">
    <property type="term" value="F:pyridoxal phosphate binding"/>
    <property type="evidence" value="ECO:0007669"/>
    <property type="project" value="InterPro"/>
</dbReference>
<keyword evidence="9" id="KW-1185">Reference proteome</keyword>
<proteinExistence type="inferred from homology"/>
<dbReference type="Proteomes" id="UP000515163">
    <property type="component" value="Unplaced"/>
</dbReference>
<protein>
    <recommendedName>
        <fullName evidence="7">Aspartate aminotransferase</fullName>
        <ecNumber evidence="7">2.6.1.1</ecNumber>
    </recommendedName>
</protein>
<evidence type="ECO:0000256" key="5">
    <source>
        <dbReference type="ARBA" id="ARBA00022679"/>
    </source>
</evidence>
<dbReference type="NCBIfam" id="NF006719">
    <property type="entry name" value="PRK09257.1"/>
    <property type="match status" value="1"/>
</dbReference>
<evidence type="ECO:0000256" key="4">
    <source>
        <dbReference type="ARBA" id="ARBA00022576"/>
    </source>
</evidence>
<dbReference type="InterPro" id="IPR015421">
    <property type="entry name" value="PyrdxlP-dep_Trfase_major"/>
</dbReference>
<dbReference type="SUPFAM" id="SSF53383">
    <property type="entry name" value="PLP-dependent transferases"/>
    <property type="match status" value="1"/>
</dbReference>
<dbReference type="PANTHER" id="PTHR11879:SF55">
    <property type="entry name" value="GLUTAMATE OXALOACETATE TRANSAMINASE 1, ISOFORM B"/>
    <property type="match status" value="1"/>
</dbReference>
<dbReference type="CDD" id="cd00609">
    <property type="entry name" value="AAT_like"/>
    <property type="match status" value="1"/>
</dbReference>
<comment type="catalytic activity">
    <reaction evidence="7">
        <text>L-aspartate + 2-oxoglutarate = oxaloacetate + L-glutamate</text>
        <dbReference type="Rhea" id="RHEA:21824"/>
        <dbReference type="ChEBI" id="CHEBI:16452"/>
        <dbReference type="ChEBI" id="CHEBI:16810"/>
        <dbReference type="ChEBI" id="CHEBI:29985"/>
        <dbReference type="ChEBI" id="CHEBI:29991"/>
        <dbReference type="EC" id="2.6.1.1"/>
    </reaction>
</comment>
<comment type="similarity">
    <text evidence="2">Belongs to the class-I pyridoxal-phosphate-dependent aminotransferase family.</text>
</comment>
<dbReference type="InterPro" id="IPR004838">
    <property type="entry name" value="NHTrfase_class1_PyrdxlP-BS"/>
</dbReference>
<dbReference type="FunCoup" id="A0A6P8HQA5">
    <property type="interactions" value="1675"/>
</dbReference>
<dbReference type="OrthoDB" id="5946442at2759"/>
<dbReference type="PROSITE" id="PS00105">
    <property type="entry name" value="AA_TRANSFER_CLASS_1"/>
    <property type="match status" value="1"/>
</dbReference>
<dbReference type="Gene3D" id="3.90.1150.10">
    <property type="entry name" value="Aspartate Aminotransferase, domain 1"/>
    <property type="match status" value="1"/>
</dbReference>
<reference evidence="10" key="1">
    <citation type="submission" date="2025-08" db="UniProtKB">
        <authorList>
            <consortium name="RefSeq"/>
        </authorList>
    </citation>
    <scope>IDENTIFICATION</scope>
    <source>
        <tissue evidence="10">Tentacle</tissue>
    </source>
</reference>
<comment type="miscellaneous">
    <text evidence="7">In eukaryotes there are cytoplasmic, mitochondrial and chloroplastic isozymes.</text>
</comment>
<dbReference type="EC" id="2.6.1.1" evidence="7"/>
<dbReference type="PRINTS" id="PR00799">
    <property type="entry name" value="TRANSAMINASE"/>
</dbReference>
<sequence>MMAATNLFKDVPLVPTDHVFHVNSSYQKDTSPDKVNLGVGAFRDDDGKPWVLPVVRKAEQQMCQGILDGTLNHEYLGIDGLRQFSDASNKLVLGADSPAIAQNRVCGVQSLGGTGTLRLAFELLSRFYKVSTTAYISKPTWGNHTKILKDSGYTDIREYRYYDAEHKAVAFDNMWADLEAAPEGSIFLLHSCAHNPTGVDLSKEQWKKVAEIMKKRQLFPVFDTAYQGFASGNIEDDAWAIRHFVSQGFELFAGQSFSKNFGLYNERVGNLCVVTVDNDTAERIKSQLKAITRPMFSNPPNHGARIVATVLSNSALYQEWVENVKFMGERIIQMRQLLFSKLKELGTPGKWNHIVDQKGMFSFTGLNLKQVELLTSKYHIYLLNSGRINVCGLNPGNVDHVARAIHDAVSNVQ</sequence>
<dbReference type="FunFam" id="3.90.1150.10:FF:000001">
    <property type="entry name" value="Aspartate aminotransferase"/>
    <property type="match status" value="1"/>
</dbReference>
<evidence type="ECO:0000256" key="3">
    <source>
        <dbReference type="ARBA" id="ARBA00011738"/>
    </source>
</evidence>
<dbReference type="InterPro" id="IPR015422">
    <property type="entry name" value="PyrdxlP-dep_Trfase_small"/>
</dbReference>
<dbReference type="PANTHER" id="PTHR11879">
    <property type="entry name" value="ASPARTATE AMINOTRANSFERASE"/>
    <property type="match status" value="1"/>
</dbReference>
<comment type="subunit">
    <text evidence="3 7">Homodimer.</text>
</comment>
<gene>
    <name evidence="10" type="primary">LOC116291719</name>
</gene>
<dbReference type="FunFam" id="3.40.640.10:FF:000064">
    <property type="entry name" value="Aspartate aminotransferase"/>
    <property type="match status" value="1"/>
</dbReference>
<dbReference type="InParanoid" id="A0A6P8HQA5"/>
<comment type="cofactor">
    <cofactor evidence="1">
        <name>pyridoxal 5'-phosphate</name>
        <dbReference type="ChEBI" id="CHEBI:597326"/>
    </cofactor>
</comment>
<keyword evidence="4 7" id="KW-0032">Aminotransferase</keyword>
<dbReference type="KEGG" id="aten:116291719"/>
<evidence type="ECO:0000256" key="1">
    <source>
        <dbReference type="ARBA" id="ARBA00001933"/>
    </source>
</evidence>
<evidence type="ECO:0000256" key="6">
    <source>
        <dbReference type="ARBA" id="ARBA00022898"/>
    </source>
</evidence>
<dbReference type="GO" id="GO:0006532">
    <property type="term" value="P:aspartate biosynthetic process"/>
    <property type="evidence" value="ECO:0007669"/>
    <property type="project" value="TreeGrafter"/>
</dbReference>
<evidence type="ECO:0000313" key="9">
    <source>
        <dbReference type="Proteomes" id="UP000515163"/>
    </source>
</evidence>
<accession>A0A6P8HQA5</accession>
<dbReference type="GO" id="GO:0005829">
    <property type="term" value="C:cytosol"/>
    <property type="evidence" value="ECO:0007669"/>
    <property type="project" value="TreeGrafter"/>
</dbReference>
<keyword evidence="6" id="KW-0663">Pyridoxal phosphate</keyword>
<organism evidence="9 10">
    <name type="scientific">Actinia tenebrosa</name>
    <name type="common">Australian red waratah sea anemone</name>
    <dbReference type="NCBI Taxonomy" id="6105"/>
    <lineage>
        <taxon>Eukaryota</taxon>
        <taxon>Metazoa</taxon>
        <taxon>Cnidaria</taxon>
        <taxon>Anthozoa</taxon>
        <taxon>Hexacorallia</taxon>
        <taxon>Actiniaria</taxon>
        <taxon>Actiniidae</taxon>
        <taxon>Actinia</taxon>
    </lineage>
</organism>
<feature type="domain" description="Aminotransferase class I/classII large" evidence="8">
    <location>
        <begin position="33"/>
        <end position="405"/>
    </location>
</feature>
<dbReference type="Pfam" id="PF00155">
    <property type="entry name" value="Aminotran_1_2"/>
    <property type="match status" value="1"/>
</dbReference>